<gene>
    <name evidence="2" type="ORF">SMD44_03771</name>
</gene>
<dbReference type="AlphaFoldDB" id="A0A1Z1WD02"/>
<reference evidence="2 3" key="1">
    <citation type="submission" date="2017-05" db="EMBL/GenBank/DDBJ databases">
        <title>Streptomyces alboflavus Genome sequencing and assembly.</title>
        <authorList>
            <person name="Wang Y."/>
            <person name="Du B."/>
            <person name="Ding Y."/>
            <person name="Liu H."/>
            <person name="Hou Q."/>
            <person name="Liu K."/>
            <person name="Wang C."/>
            <person name="Yao L."/>
        </authorList>
    </citation>
    <scope>NUCLEOTIDE SEQUENCE [LARGE SCALE GENOMIC DNA]</scope>
    <source>
        <strain evidence="2 3">MDJK44</strain>
    </source>
</reference>
<keyword evidence="3" id="KW-1185">Reference proteome</keyword>
<feature type="chain" id="PRO_5013368870" evidence="1">
    <location>
        <begin position="25"/>
        <end position="153"/>
    </location>
</feature>
<evidence type="ECO:0000256" key="1">
    <source>
        <dbReference type="SAM" id="SignalP"/>
    </source>
</evidence>
<name>A0A1Z1WD02_9ACTN</name>
<evidence type="ECO:0000313" key="3">
    <source>
        <dbReference type="Proteomes" id="UP000195880"/>
    </source>
</evidence>
<keyword evidence="1" id="KW-0732">Signal</keyword>
<accession>A0A1Z1WD02</accession>
<evidence type="ECO:0000313" key="2">
    <source>
        <dbReference type="EMBL" id="ARX84333.1"/>
    </source>
</evidence>
<dbReference type="Proteomes" id="UP000195880">
    <property type="component" value="Chromosome"/>
</dbReference>
<sequence length="153" mass="16563">MRKACIGTLGAAALLASVSQPVYASSQDEANVMSMEACEYPSGSKFKFTFFYSSNLKGQYRNVGYNVYDLSAVRIGGSNVGSHVLRYCGSMGPGAGMQVKNNAASAQNRHGKYKADVHFNSGYKGARDRLTPGSSLFRLKHTYNQNASMKFTS</sequence>
<proteinExistence type="predicted"/>
<dbReference type="KEGG" id="salf:SMD44_03771"/>
<dbReference type="EMBL" id="CP021748">
    <property type="protein sequence ID" value="ARX84333.1"/>
    <property type="molecule type" value="Genomic_DNA"/>
</dbReference>
<organism evidence="2 3">
    <name type="scientific">Streptomyces alboflavus</name>
    <dbReference type="NCBI Taxonomy" id="67267"/>
    <lineage>
        <taxon>Bacteria</taxon>
        <taxon>Bacillati</taxon>
        <taxon>Actinomycetota</taxon>
        <taxon>Actinomycetes</taxon>
        <taxon>Kitasatosporales</taxon>
        <taxon>Streptomycetaceae</taxon>
        <taxon>Streptomyces</taxon>
    </lineage>
</organism>
<feature type="signal peptide" evidence="1">
    <location>
        <begin position="1"/>
        <end position="24"/>
    </location>
</feature>
<protein>
    <submittedName>
        <fullName evidence="2">Uncharacterized protein</fullName>
    </submittedName>
</protein>